<dbReference type="AlphaFoldDB" id="A0AAV6RBD6"/>
<name>A0AAV6RBD6_SOLSE</name>
<evidence type="ECO:0000256" key="1">
    <source>
        <dbReference type="SAM" id="SignalP"/>
    </source>
</evidence>
<keyword evidence="3" id="KW-1185">Reference proteome</keyword>
<feature type="chain" id="PRO_5043809391" description="Secreted protein" evidence="1">
    <location>
        <begin position="23"/>
        <end position="139"/>
    </location>
</feature>
<protein>
    <recommendedName>
        <fullName evidence="4">Secreted protein</fullName>
    </recommendedName>
</protein>
<keyword evidence="1" id="KW-0732">Signal</keyword>
<gene>
    <name evidence="2" type="ORF">JOB18_011942</name>
</gene>
<dbReference type="Proteomes" id="UP000693946">
    <property type="component" value="Linkage Group LG2"/>
</dbReference>
<feature type="signal peptide" evidence="1">
    <location>
        <begin position="1"/>
        <end position="22"/>
    </location>
</feature>
<evidence type="ECO:0000313" key="2">
    <source>
        <dbReference type="EMBL" id="KAG7502018.1"/>
    </source>
</evidence>
<organism evidence="2 3">
    <name type="scientific">Solea senegalensis</name>
    <name type="common">Senegalese sole</name>
    <dbReference type="NCBI Taxonomy" id="28829"/>
    <lineage>
        <taxon>Eukaryota</taxon>
        <taxon>Metazoa</taxon>
        <taxon>Chordata</taxon>
        <taxon>Craniata</taxon>
        <taxon>Vertebrata</taxon>
        <taxon>Euteleostomi</taxon>
        <taxon>Actinopterygii</taxon>
        <taxon>Neopterygii</taxon>
        <taxon>Teleostei</taxon>
        <taxon>Neoteleostei</taxon>
        <taxon>Acanthomorphata</taxon>
        <taxon>Carangaria</taxon>
        <taxon>Pleuronectiformes</taxon>
        <taxon>Pleuronectoidei</taxon>
        <taxon>Soleidae</taxon>
        <taxon>Solea</taxon>
    </lineage>
</organism>
<accession>A0AAV6RBD6</accession>
<proteinExistence type="predicted"/>
<dbReference type="EMBL" id="JAGKHQ010000012">
    <property type="protein sequence ID" value="KAG7502018.1"/>
    <property type="molecule type" value="Genomic_DNA"/>
</dbReference>
<evidence type="ECO:0008006" key="4">
    <source>
        <dbReference type="Google" id="ProtNLM"/>
    </source>
</evidence>
<evidence type="ECO:0000313" key="3">
    <source>
        <dbReference type="Proteomes" id="UP000693946"/>
    </source>
</evidence>
<sequence length="139" mass="15347">MYSGFLLLWLLMFHAPPVPVLGPGALSEPHSTRRSCSFLPPRCAAPQASRRGSLAAGYDCDRKSLLVSLSAPPPPPPSLLPPSSSSSFFFFFFLFSPPLSSSRLLQMQKRRRGFLSIIRPPQCCPPVDTDDMTPEEKRV</sequence>
<reference evidence="2 3" key="1">
    <citation type="journal article" date="2021" name="Sci. Rep.">
        <title>Chromosome anchoring in Senegalese sole (Solea senegalensis) reveals sex-associated markers and genome rearrangements in flatfish.</title>
        <authorList>
            <person name="Guerrero-Cozar I."/>
            <person name="Gomez-Garrido J."/>
            <person name="Berbel C."/>
            <person name="Martinez-Blanch J.F."/>
            <person name="Alioto T."/>
            <person name="Claros M.G."/>
            <person name="Gagnaire P.A."/>
            <person name="Manchado M."/>
        </authorList>
    </citation>
    <scope>NUCLEOTIDE SEQUENCE [LARGE SCALE GENOMIC DNA]</scope>
    <source>
        <strain evidence="2">Sse05_10M</strain>
    </source>
</reference>
<comment type="caution">
    <text evidence="2">The sequence shown here is derived from an EMBL/GenBank/DDBJ whole genome shotgun (WGS) entry which is preliminary data.</text>
</comment>